<dbReference type="InterPro" id="IPR052664">
    <property type="entry name" value="BTB-MATH_domain_protein"/>
</dbReference>
<dbReference type="Pfam" id="PF00651">
    <property type="entry name" value="BTB"/>
    <property type="match status" value="1"/>
</dbReference>
<evidence type="ECO:0000313" key="2">
    <source>
        <dbReference type="EMBL" id="PIC49092.1"/>
    </source>
</evidence>
<name>A0A2G5VBH5_9PELO</name>
<gene>
    <name evidence="2" type="primary">Cnig_chr_II.g7813</name>
    <name evidence="2" type="ORF">B9Z55_007813</name>
</gene>
<dbReference type="AlphaFoldDB" id="A0A2G5VBH5"/>
<dbReference type="Proteomes" id="UP000230233">
    <property type="component" value="Chromosome II"/>
</dbReference>
<protein>
    <recommendedName>
        <fullName evidence="1">BTB domain-containing protein</fullName>
    </recommendedName>
</protein>
<proteinExistence type="predicted"/>
<dbReference type="PROSITE" id="PS50097">
    <property type="entry name" value="BTB"/>
    <property type="match status" value="1"/>
</dbReference>
<reference evidence="3" key="1">
    <citation type="submission" date="2017-10" db="EMBL/GenBank/DDBJ databases">
        <title>Rapid genome shrinkage in a self-fertile nematode reveals novel sperm competition proteins.</title>
        <authorList>
            <person name="Yin D."/>
            <person name="Schwarz E.M."/>
            <person name="Thomas C.G."/>
            <person name="Felde R.L."/>
            <person name="Korf I.F."/>
            <person name="Cutter A.D."/>
            <person name="Schartner C.M."/>
            <person name="Ralston E.J."/>
            <person name="Meyer B.J."/>
            <person name="Haag E.S."/>
        </authorList>
    </citation>
    <scope>NUCLEOTIDE SEQUENCE [LARGE SCALE GENOMIC DNA]</scope>
    <source>
        <strain evidence="3">JU1422</strain>
    </source>
</reference>
<evidence type="ECO:0000259" key="1">
    <source>
        <dbReference type="PROSITE" id="PS50097"/>
    </source>
</evidence>
<dbReference type="CDD" id="cd18186">
    <property type="entry name" value="BTB_POZ_ZBTB_KLHL-like"/>
    <property type="match status" value="1"/>
</dbReference>
<evidence type="ECO:0000313" key="3">
    <source>
        <dbReference type="Proteomes" id="UP000230233"/>
    </source>
</evidence>
<accession>A0A2G5VBH5</accession>
<dbReference type="Gene3D" id="3.30.710.10">
    <property type="entry name" value="Potassium Channel Kv1.1, Chain A"/>
    <property type="match status" value="1"/>
</dbReference>
<dbReference type="PANTHER" id="PTHR22743:SF165">
    <property type="entry name" value="BTB AND MATH DOMAIN CONTAINING-RELATED"/>
    <property type="match status" value="1"/>
</dbReference>
<comment type="caution">
    <text evidence="2">The sequence shown here is derived from an EMBL/GenBank/DDBJ whole genome shotgun (WGS) entry which is preliminary data.</text>
</comment>
<dbReference type="OrthoDB" id="6359816at2759"/>
<dbReference type="SUPFAM" id="SSF54695">
    <property type="entry name" value="POZ domain"/>
    <property type="match status" value="1"/>
</dbReference>
<dbReference type="PANTHER" id="PTHR22743">
    <property type="entry name" value="MEPRIN/TRAF-LIKE MATH FAMILY-C.ELEGANS"/>
    <property type="match status" value="1"/>
</dbReference>
<dbReference type="InterPro" id="IPR011333">
    <property type="entry name" value="SKP1/BTB/POZ_sf"/>
</dbReference>
<organism evidence="2 3">
    <name type="scientific">Caenorhabditis nigoni</name>
    <dbReference type="NCBI Taxonomy" id="1611254"/>
    <lineage>
        <taxon>Eukaryota</taxon>
        <taxon>Metazoa</taxon>
        <taxon>Ecdysozoa</taxon>
        <taxon>Nematoda</taxon>
        <taxon>Chromadorea</taxon>
        <taxon>Rhabditida</taxon>
        <taxon>Rhabditina</taxon>
        <taxon>Rhabditomorpha</taxon>
        <taxon>Rhabditoidea</taxon>
        <taxon>Rhabditidae</taxon>
        <taxon>Peloderinae</taxon>
        <taxon>Caenorhabditis</taxon>
    </lineage>
</organism>
<dbReference type="EMBL" id="PDUG01000002">
    <property type="protein sequence ID" value="PIC49092.1"/>
    <property type="molecule type" value="Genomic_DNA"/>
</dbReference>
<keyword evidence="3" id="KW-1185">Reference proteome</keyword>
<dbReference type="InterPro" id="IPR000210">
    <property type="entry name" value="BTB/POZ_dom"/>
</dbReference>
<feature type="domain" description="BTB" evidence="1">
    <location>
        <begin position="41"/>
        <end position="78"/>
    </location>
</feature>
<sequence length="78" mass="9292">MKDEYLNDGKLEMENHVKVKEIIGFPREKLRSFGEEMKQYSDVVLKVENRKFYVSKLYLSSQSPYFATLFLGKFQESE</sequence>